<proteinExistence type="predicted"/>
<reference evidence="1 4" key="1">
    <citation type="journal article" date="2013" name="Curr. Biol.">
        <title>Shared signatures of parasitism and phylogenomics unite Cryptomycota and microsporidia.</title>
        <authorList>
            <person name="James T.Y."/>
            <person name="Pelin A."/>
            <person name="Bonen L."/>
            <person name="Ahrendt S."/>
            <person name="Sain D."/>
            <person name="Corradi N."/>
            <person name="Stajich J.E."/>
        </authorList>
    </citation>
    <scope>NUCLEOTIDE SEQUENCE [LARGE SCALE GENOMIC DNA]</scope>
    <source>
        <strain evidence="1 4">CSF55</strain>
        <strain evidence="1 4">CSF55</strain>
    </source>
</reference>
<dbReference type="EMBL" id="ML004930">
    <property type="protein sequence ID" value="RKP21767.1"/>
    <property type="molecule type" value="Genomic_DNA"/>
</dbReference>
<sequence length="61" mass="7442">MKVEHKSQYKDFECKMQIEKWPDEQWLEIQRRCLGIANAEMPFLRVAHSIFLHPYHRVVIS</sequence>
<evidence type="ECO:0000313" key="4">
    <source>
        <dbReference type="Proteomes" id="UP000030755"/>
    </source>
</evidence>
<evidence type="ECO:0000313" key="3">
    <source>
        <dbReference type="EMBL" id="RKP21767.1"/>
    </source>
</evidence>
<dbReference type="AlphaFoldDB" id="A0A075AZ97"/>
<evidence type="ECO:0000313" key="2">
    <source>
        <dbReference type="EMBL" id="RKP21764.1"/>
    </source>
</evidence>
<organism evidence="1 4">
    <name type="scientific">Rozella allomycis (strain CSF55)</name>
    <dbReference type="NCBI Taxonomy" id="988480"/>
    <lineage>
        <taxon>Eukaryota</taxon>
        <taxon>Fungi</taxon>
        <taxon>Fungi incertae sedis</taxon>
        <taxon>Cryptomycota</taxon>
        <taxon>Cryptomycota incertae sedis</taxon>
        <taxon>Rozella</taxon>
    </lineage>
</organism>
<dbReference type="HOGENOM" id="CLU_2923977_0_0_1"/>
<keyword evidence="4" id="KW-1185">Reference proteome</keyword>
<dbReference type="Proteomes" id="UP000030755">
    <property type="component" value="Unassembled WGS sequence"/>
</dbReference>
<accession>A0A075AZ97</accession>
<protein>
    <submittedName>
        <fullName evidence="1">Uncharacterized protein</fullName>
    </submittedName>
</protein>
<dbReference type="EMBL" id="ML004930">
    <property type="protein sequence ID" value="RKP21764.1"/>
    <property type="molecule type" value="Genomic_DNA"/>
</dbReference>
<reference evidence="2" key="3">
    <citation type="submission" date="2018-08" db="EMBL/GenBank/DDBJ databases">
        <title>Leveraging single-cell genomics to expand the Fungal Tree of Life.</title>
        <authorList>
            <consortium name="DOE Joint Genome Institute"/>
            <person name="Ahrendt S.R."/>
            <person name="Quandt C.A."/>
            <person name="Ciobanu D."/>
            <person name="Clum A."/>
            <person name="Salamov A."/>
            <person name="Andreopoulos B."/>
            <person name="Cheng J.-F."/>
            <person name="Woyke T."/>
            <person name="Pelin A."/>
            <person name="Henrissat B."/>
            <person name="Reynolds N."/>
            <person name="Benny G.L."/>
            <person name="Smith M.E."/>
            <person name="James T.Y."/>
            <person name="Grigoriev I.V."/>
        </authorList>
    </citation>
    <scope>NUCLEOTIDE SEQUENCE</scope>
    <source>
        <strain evidence="2">CSF55</strain>
    </source>
</reference>
<dbReference type="Proteomes" id="UP000281549">
    <property type="component" value="Unassembled WGS sequence"/>
</dbReference>
<evidence type="ECO:0000313" key="1">
    <source>
        <dbReference type="EMBL" id="EPZ34037.1"/>
    </source>
</evidence>
<name>A0A075AZ97_ROZAC</name>
<gene>
    <name evidence="1" type="ORF">O9G_003757</name>
    <name evidence="2" type="ORF">ROZALSC1DRAFT_26843</name>
    <name evidence="3" type="ORF">ROZALSC1DRAFT_26845</name>
</gene>
<evidence type="ECO:0000313" key="5">
    <source>
        <dbReference type="Proteomes" id="UP000281549"/>
    </source>
</evidence>
<dbReference type="EMBL" id="KE561005">
    <property type="protein sequence ID" value="EPZ34037.1"/>
    <property type="molecule type" value="Genomic_DNA"/>
</dbReference>
<reference evidence="5" key="2">
    <citation type="journal article" date="2018" name="Nat. Microbiol.">
        <title>Leveraging single-cell genomics to expand the fungal tree of life.</title>
        <authorList>
            <person name="Ahrendt S.R."/>
            <person name="Quandt C.A."/>
            <person name="Ciobanu D."/>
            <person name="Clum A."/>
            <person name="Salamov A."/>
            <person name="Andreopoulos B."/>
            <person name="Cheng J.F."/>
            <person name="Woyke T."/>
            <person name="Pelin A."/>
            <person name="Henrissat B."/>
            <person name="Reynolds N.K."/>
            <person name="Benny G.L."/>
            <person name="Smith M.E."/>
            <person name="James T.Y."/>
            <person name="Grigoriev I.V."/>
        </authorList>
    </citation>
    <scope>NUCLEOTIDE SEQUENCE [LARGE SCALE GENOMIC DNA]</scope>
    <source>
        <strain evidence="5">CSF55</strain>
    </source>
</reference>